<evidence type="ECO:0000256" key="2">
    <source>
        <dbReference type="SAM" id="Phobius"/>
    </source>
</evidence>
<evidence type="ECO:0000256" key="1">
    <source>
        <dbReference type="SAM" id="MobiDB-lite"/>
    </source>
</evidence>
<keyword evidence="2" id="KW-1133">Transmembrane helix</keyword>
<feature type="region of interest" description="Disordered" evidence="1">
    <location>
        <begin position="217"/>
        <end position="239"/>
    </location>
</feature>
<accession>A0ABP0HQR7</accession>
<name>A0ABP0HQR7_9DINO</name>
<dbReference type="EMBL" id="CAXAMM010001270">
    <property type="protein sequence ID" value="CAK8991235.1"/>
    <property type="molecule type" value="Genomic_DNA"/>
</dbReference>
<keyword evidence="4" id="KW-1185">Reference proteome</keyword>
<sequence>MAGILEIKARRSDAVSEQLGGCRAWIVFLHSMVDIYSHTSVLLLAWFTNAYIIPVYLALLFAMVTQVSDLTPWQLAEAPLLWLAPHGVRATRVRCFRLGSLALRVLVVVALVTVVEAWLKTAWWAEEARCEVDYHDYDLCLEERGEQSFIWNGFCNLYAGTCFLNQLPEWLWTVSIFLLLLGPMAAVAIATLLELLSCCCCNQATVIDKGHKVMKQEEVRDGPERELRLSTSDEPQEGSTTRGKVVFFVSTLLPFFVDVVSDVNGVIQYILTGNFFFALASVGIFLMSLRQQIRRGAAKGFLTASMESMHRGEATDDLELLMLSELSVEAPLQLLLQLYAFPFLKSSEFAVISFLLSIFLSLTSVAGAAYTLVELDLISTILVREYQVSTAVAAAAKASQDAGPRHTRSPDLSPVFKDPPLSRRIITKPQRSRRHPVRHRRDAPGALLLTAKKADKEAATGEPSLESALPTRAHNDETNSPGARSEEHSSTKRDPRQCAQCRLMVSPMHSSRNIEGCSQGIVAAQEERRSCRVCKGFY</sequence>
<feature type="compositionally biased region" description="Basic residues" evidence="1">
    <location>
        <begin position="430"/>
        <end position="441"/>
    </location>
</feature>
<proteinExistence type="predicted"/>
<dbReference type="Proteomes" id="UP001642464">
    <property type="component" value="Unassembled WGS sequence"/>
</dbReference>
<protein>
    <recommendedName>
        <fullName evidence="5">Solute carrier family 40 protein</fullName>
    </recommendedName>
</protein>
<feature type="region of interest" description="Disordered" evidence="1">
    <location>
        <begin position="397"/>
        <end position="497"/>
    </location>
</feature>
<feature type="transmembrane region" description="Helical" evidence="2">
    <location>
        <begin position="101"/>
        <end position="119"/>
    </location>
</feature>
<feature type="transmembrane region" description="Helical" evidence="2">
    <location>
        <begin position="41"/>
        <end position="64"/>
    </location>
</feature>
<gene>
    <name evidence="3" type="ORF">SCF082_LOCUS2571</name>
</gene>
<reference evidence="3 4" key="1">
    <citation type="submission" date="2024-02" db="EMBL/GenBank/DDBJ databases">
        <authorList>
            <person name="Chen Y."/>
            <person name="Shah S."/>
            <person name="Dougan E. K."/>
            <person name="Thang M."/>
            <person name="Chan C."/>
        </authorList>
    </citation>
    <scope>NUCLEOTIDE SEQUENCE [LARGE SCALE GENOMIC DNA]</scope>
</reference>
<evidence type="ECO:0008006" key="5">
    <source>
        <dbReference type="Google" id="ProtNLM"/>
    </source>
</evidence>
<feature type="transmembrane region" description="Helical" evidence="2">
    <location>
        <begin position="267"/>
        <end position="289"/>
    </location>
</feature>
<keyword evidence="2" id="KW-0812">Transmembrane</keyword>
<feature type="compositionally biased region" description="Basic and acidic residues" evidence="1">
    <location>
        <begin position="484"/>
        <end position="496"/>
    </location>
</feature>
<evidence type="ECO:0000313" key="4">
    <source>
        <dbReference type="Proteomes" id="UP001642464"/>
    </source>
</evidence>
<organism evidence="3 4">
    <name type="scientific">Durusdinium trenchii</name>
    <dbReference type="NCBI Taxonomy" id="1381693"/>
    <lineage>
        <taxon>Eukaryota</taxon>
        <taxon>Sar</taxon>
        <taxon>Alveolata</taxon>
        <taxon>Dinophyceae</taxon>
        <taxon>Suessiales</taxon>
        <taxon>Symbiodiniaceae</taxon>
        <taxon>Durusdinium</taxon>
    </lineage>
</organism>
<feature type="compositionally biased region" description="Polar residues" evidence="1">
    <location>
        <begin position="229"/>
        <end position="239"/>
    </location>
</feature>
<comment type="caution">
    <text evidence="3">The sequence shown here is derived from an EMBL/GenBank/DDBJ whole genome shotgun (WGS) entry which is preliminary data.</text>
</comment>
<feature type="transmembrane region" description="Helical" evidence="2">
    <location>
        <begin position="349"/>
        <end position="373"/>
    </location>
</feature>
<feature type="compositionally biased region" description="Basic and acidic residues" evidence="1">
    <location>
        <begin position="217"/>
        <end position="228"/>
    </location>
</feature>
<keyword evidence="2" id="KW-0472">Membrane</keyword>
<feature type="transmembrane region" description="Helical" evidence="2">
    <location>
        <begin position="170"/>
        <end position="193"/>
    </location>
</feature>
<evidence type="ECO:0000313" key="3">
    <source>
        <dbReference type="EMBL" id="CAK8991235.1"/>
    </source>
</evidence>